<dbReference type="SUPFAM" id="SSF46689">
    <property type="entry name" value="Homeodomain-like"/>
    <property type="match status" value="1"/>
</dbReference>
<reference evidence="3" key="1">
    <citation type="submission" date="2021-07" db="EMBL/GenBank/DDBJ databases">
        <title>Draft genome of Mortierella alpina, strain LL118, isolated from an aspen leaf litter sample.</title>
        <authorList>
            <person name="Yang S."/>
            <person name="Vinatzer B.A."/>
        </authorList>
    </citation>
    <scope>NUCLEOTIDE SEQUENCE</scope>
    <source>
        <strain evidence="3">LL118</strain>
    </source>
</reference>
<evidence type="ECO:0000313" key="4">
    <source>
        <dbReference type="Proteomes" id="UP000717515"/>
    </source>
</evidence>
<sequence>AELKEINRICRQRYEDLLECARSSDTLSPITFLSADMFEIPMAKVCTTLSVKREFLDIFHYLKSHQEDFLHKISHCNFGRLIGCHIRRPHFRHYKLEQVLNSWLEEQRKQSTPVSAKTIKKAAAVTYTILATYSNLDERPDNEPSFTASWFTAYKKRHQISYCQLQGEAGSVDMVAIEPELVEICAIAAQFHPKSIVNCDETGMLYVTGVIQDYRAADRPRPSTLED</sequence>
<name>A0A9P8CV26_MORAP</name>
<feature type="domain" description="HTH CENPB-type" evidence="2">
    <location>
        <begin position="84"/>
        <end position="164"/>
    </location>
</feature>
<dbReference type="EMBL" id="JAIFTL010000545">
    <property type="protein sequence ID" value="KAG9319209.1"/>
    <property type="molecule type" value="Genomic_DNA"/>
</dbReference>
<dbReference type="Pfam" id="PF03221">
    <property type="entry name" value="HTH_Tnp_Tc5"/>
    <property type="match status" value="1"/>
</dbReference>
<dbReference type="Proteomes" id="UP000717515">
    <property type="component" value="Unassembled WGS sequence"/>
</dbReference>
<dbReference type="PROSITE" id="PS51253">
    <property type="entry name" value="HTH_CENPB"/>
    <property type="match status" value="1"/>
</dbReference>
<dbReference type="AlphaFoldDB" id="A0A9P8CV26"/>
<evidence type="ECO:0000313" key="3">
    <source>
        <dbReference type="EMBL" id="KAG9319209.1"/>
    </source>
</evidence>
<proteinExistence type="predicted"/>
<dbReference type="GO" id="GO:0003677">
    <property type="term" value="F:DNA binding"/>
    <property type="evidence" value="ECO:0007669"/>
    <property type="project" value="UniProtKB-KW"/>
</dbReference>
<dbReference type="InterPro" id="IPR006600">
    <property type="entry name" value="HTH_CenpB_DNA-bd_dom"/>
</dbReference>
<evidence type="ECO:0000256" key="1">
    <source>
        <dbReference type="ARBA" id="ARBA00023125"/>
    </source>
</evidence>
<comment type="caution">
    <text evidence="3">The sequence shown here is derived from an EMBL/GenBank/DDBJ whole genome shotgun (WGS) entry which is preliminary data.</text>
</comment>
<dbReference type="Gene3D" id="1.10.10.60">
    <property type="entry name" value="Homeodomain-like"/>
    <property type="match status" value="1"/>
</dbReference>
<dbReference type="InterPro" id="IPR009057">
    <property type="entry name" value="Homeodomain-like_sf"/>
</dbReference>
<protein>
    <recommendedName>
        <fullName evidence="2">HTH CENPB-type domain-containing protein</fullName>
    </recommendedName>
</protein>
<feature type="non-terminal residue" evidence="3">
    <location>
        <position position="1"/>
    </location>
</feature>
<evidence type="ECO:0000259" key="2">
    <source>
        <dbReference type="PROSITE" id="PS51253"/>
    </source>
</evidence>
<keyword evidence="1" id="KW-0238">DNA-binding</keyword>
<organism evidence="3 4">
    <name type="scientific">Mortierella alpina</name>
    <name type="common">Oleaginous fungus</name>
    <name type="synonym">Mortierella renispora</name>
    <dbReference type="NCBI Taxonomy" id="64518"/>
    <lineage>
        <taxon>Eukaryota</taxon>
        <taxon>Fungi</taxon>
        <taxon>Fungi incertae sedis</taxon>
        <taxon>Mucoromycota</taxon>
        <taxon>Mortierellomycotina</taxon>
        <taxon>Mortierellomycetes</taxon>
        <taxon>Mortierellales</taxon>
        <taxon>Mortierellaceae</taxon>
        <taxon>Mortierella</taxon>
    </lineage>
</organism>
<gene>
    <name evidence="3" type="ORF">KVV02_005517</name>
</gene>
<accession>A0A9P8CV26</accession>